<accession>A0A2T4C5A0</accession>
<dbReference type="OrthoDB" id="61113at2759"/>
<dbReference type="EMBL" id="KZ679131">
    <property type="protein sequence ID" value="PTB76698.1"/>
    <property type="molecule type" value="Genomic_DNA"/>
</dbReference>
<feature type="domain" description="N-acetyltransferase" evidence="1">
    <location>
        <begin position="3"/>
        <end position="212"/>
    </location>
</feature>
<gene>
    <name evidence="2" type="ORF">M440DRAFT_1430501</name>
</gene>
<evidence type="ECO:0000313" key="3">
    <source>
        <dbReference type="Proteomes" id="UP000240760"/>
    </source>
</evidence>
<dbReference type="GO" id="GO:0016747">
    <property type="term" value="F:acyltransferase activity, transferring groups other than amino-acyl groups"/>
    <property type="evidence" value="ECO:0007669"/>
    <property type="project" value="InterPro"/>
</dbReference>
<evidence type="ECO:0000313" key="2">
    <source>
        <dbReference type="EMBL" id="PTB76698.1"/>
    </source>
</evidence>
<protein>
    <submittedName>
        <fullName evidence="2">Acyl-CoA N-acyltransferase</fullName>
    </submittedName>
</protein>
<dbReference type="SUPFAM" id="SSF55729">
    <property type="entry name" value="Acyl-CoA N-acyltransferases (Nat)"/>
    <property type="match status" value="1"/>
</dbReference>
<dbReference type="Pfam" id="PF13508">
    <property type="entry name" value="Acetyltransf_7"/>
    <property type="match status" value="1"/>
</dbReference>
<dbReference type="InterPro" id="IPR052523">
    <property type="entry name" value="Trichothecene_AcTrans"/>
</dbReference>
<keyword evidence="3" id="KW-1185">Reference proteome</keyword>
<dbReference type="Proteomes" id="UP000240760">
    <property type="component" value="Unassembled WGS sequence"/>
</dbReference>
<reference evidence="2 3" key="1">
    <citation type="submission" date="2016-07" db="EMBL/GenBank/DDBJ databases">
        <title>Multiple horizontal gene transfer events from other fungi enriched the ability of initially mycotrophic Trichoderma (Ascomycota) to feed on dead plant biomass.</title>
        <authorList>
            <consortium name="DOE Joint Genome Institute"/>
            <person name="Aerts A."/>
            <person name="Atanasova L."/>
            <person name="Chenthamara K."/>
            <person name="Zhang J."/>
            <person name="Grujic M."/>
            <person name="Henrissat B."/>
            <person name="Kuo A."/>
            <person name="Salamov A."/>
            <person name="Lipzen A."/>
            <person name="Labutti K."/>
            <person name="Barry K."/>
            <person name="Miao Y."/>
            <person name="Rahimi M.J."/>
            <person name="Shen Q."/>
            <person name="Grigoriev I.V."/>
            <person name="Kubicek C.P."/>
            <person name="Druzhinina I.S."/>
        </authorList>
    </citation>
    <scope>NUCLEOTIDE SEQUENCE [LARGE SCALE GENOMIC DNA]</scope>
    <source>
        <strain evidence="2 3">ATCC 18648</strain>
    </source>
</reference>
<evidence type="ECO:0000259" key="1">
    <source>
        <dbReference type="PROSITE" id="PS51186"/>
    </source>
</evidence>
<dbReference type="InterPro" id="IPR000182">
    <property type="entry name" value="GNAT_dom"/>
</dbReference>
<dbReference type="PROSITE" id="PS51186">
    <property type="entry name" value="GNAT"/>
    <property type="match status" value="1"/>
</dbReference>
<proteinExistence type="predicted"/>
<dbReference type="InterPro" id="IPR016181">
    <property type="entry name" value="Acyl_CoA_acyltransferase"/>
</dbReference>
<sequence length="227" mass="24958">MALIVCTPSEADAPAISDVHLRAMDANLLTHAQFPSPEGLRFFHGWLARDTVGHLRDGGSSKGVLVAREEGTGRVVSFVKWLVHRPGRDEGKKGEEEEEWPDVARREYLDPYAELTGRVREGVLGRGAAYYHPTYLCTDPSFAGRGAATLLLKRVQNLAAAEGLPVVLEATMNAVGFYEKMGFEVRNELSMMLPRRGASEATEVYEERCMVWVPGRGDGGRDEVVIG</sequence>
<dbReference type="PANTHER" id="PTHR42791">
    <property type="entry name" value="GNAT FAMILY ACETYLTRANSFERASE"/>
    <property type="match status" value="1"/>
</dbReference>
<organism evidence="2 3">
    <name type="scientific">Trichoderma longibrachiatum ATCC 18648</name>
    <dbReference type="NCBI Taxonomy" id="983965"/>
    <lineage>
        <taxon>Eukaryota</taxon>
        <taxon>Fungi</taxon>
        <taxon>Dikarya</taxon>
        <taxon>Ascomycota</taxon>
        <taxon>Pezizomycotina</taxon>
        <taxon>Sordariomycetes</taxon>
        <taxon>Hypocreomycetidae</taxon>
        <taxon>Hypocreales</taxon>
        <taxon>Hypocreaceae</taxon>
        <taxon>Trichoderma</taxon>
    </lineage>
</organism>
<dbReference type="AlphaFoldDB" id="A0A2T4C5A0"/>
<keyword evidence="2" id="KW-0012">Acyltransferase</keyword>
<dbReference type="PANTHER" id="PTHR42791:SF2">
    <property type="entry name" value="N-ACETYLTRANSFERASE DOMAIN-CONTAINING PROTEIN"/>
    <property type="match status" value="1"/>
</dbReference>
<name>A0A2T4C5A0_TRILO</name>
<dbReference type="Gene3D" id="3.40.630.30">
    <property type="match status" value="1"/>
</dbReference>
<keyword evidence="2" id="KW-0808">Transferase</keyword>